<dbReference type="Gene3D" id="1.10.10.10">
    <property type="entry name" value="Winged helix-like DNA-binding domain superfamily/Winged helix DNA-binding domain"/>
    <property type="match status" value="1"/>
</dbReference>
<sequence length="61" mass="7024">MTTQTKSLKSQIKSASFPQWKVADQIGVAEKTLIVWLRREDKLTSNKKELILKAIQELSHE</sequence>
<dbReference type="EMBL" id="AXCV01000003">
    <property type="protein sequence ID" value="KGO32584.1"/>
    <property type="molecule type" value="Genomic_DNA"/>
</dbReference>
<reference evidence="1 2" key="1">
    <citation type="journal article" date="2014" name="Antonie Van Leeuwenhoek">
        <title>Oenococcus alcoholitolerans sp. nov., a lactic acid bacteria isolated from cachaca and ethanol fermentation processes.</title>
        <authorList>
            <person name="Badotti F."/>
            <person name="Moreira A.P."/>
            <person name="Tonon L.A."/>
            <person name="de Lucena B.T."/>
            <person name="Gomes Fde C."/>
            <person name="Kruger R."/>
            <person name="Thompson C.C."/>
            <person name="de Morais M.A.Jr."/>
            <person name="Rosa C.A."/>
            <person name="Thompson F.L."/>
        </authorList>
    </citation>
    <scope>NUCLEOTIDE SEQUENCE [LARGE SCALE GENOMIC DNA]</scope>
    <source>
        <strain evidence="1 2">UFRJ-M7.2.18</strain>
    </source>
</reference>
<name>A0ABR4XUF8_9LACO</name>
<dbReference type="Proteomes" id="UP000030023">
    <property type="component" value="Unassembled WGS sequence"/>
</dbReference>
<comment type="caution">
    <text evidence="1">The sequence shown here is derived from an EMBL/GenBank/DDBJ whole genome shotgun (WGS) entry which is preliminary data.</text>
</comment>
<dbReference type="InterPro" id="IPR036388">
    <property type="entry name" value="WH-like_DNA-bd_sf"/>
</dbReference>
<evidence type="ECO:0000313" key="2">
    <source>
        <dbReference type="Proteomes" id="UP000030023"/>
    </source>
</evidence>
<evidence type="ECO:0008006" key="3">
    <source>
        <dbReference type="Google" id="ProtNLM"/>
    </source>
</evidence>
<protein>
    <recommendedName>
        <fullName evidence="3">HTH cro/C1-type domain-containing protein</fullName>
    </recommendedName>
</protein>
<gene>
    <name evidence="1" type="ORF">Q757_00165</name>
</gene>
<organism evidence="1 2">
    <name type="scientific">Oenococcus alcoholitolerans</name>
    <dbReference type="NCBI Taxonomy" id="931074"/>
    <lineage>
        <taxon>Bacteria</taxon>
        <taxon>Bacillati</taxon>
        <taxon>Bacillota</taxon>
        <taxon>Bacilli</taxon>
        <taxon>Lactobacillales</taxon>
        <taxon>Lactobacillaceae</taxon>
        <taxon>Oenococcus</taxon>
    </lineage>
</organism>
<accession>A0ABR4XUF8</accession>
<proteinExistence type="predicted"/>
<keyword evidence="2" id="KW-1185">Reference proteome</keyword>
<evidence type="ECO:0000313" key="1">
    <source>
        <dbReference type="EMBL" id="KGO32584.1"/>
    </source>
</evidence>